<dbReference type="InterPro" id="IPR005162">
    <property type="entry name" value="Retrotrans_gag_dom"/>
</dbReference>
<evidence type="ECO:0000259" key="1">
    <source>
        <dbReference type="Pfam" id="PF03732"/>
    </source>
</evidence>
<dbReference type="EMBL" id="KQ484046">
    <property type="protein sequence ID" value="KYP38004.1"/>
    <property type="molecule type" value="Genomic_DNA"/>
</dbReference>
<evidence type="ECO:0000313" key="3">
    <source>
        <dbReference type="Proteomes" id="UP000075243"/>
    </source>
</evidence>
<dbReference type="Pfam" id="PF03732">
    <property type="entry name" value="Retrotrans_gag"/>
    <property type="match status" value="1"/>
</dbReference>
<gene>
    <name evidence="2" type="ORF">KK1_040775</name>
</gene>
<evidence type="ECO:0000313" key="2">
    <source>
        <dbReference type="EMBL" id="KYP38004.1"/>
    </source>
</evidence>
<name>A0A151R5U5_CAJCA</name>
<feature type="non-terminal residue" evidence="2">
    <location>
        <position position="1"/>
    </location>
</feature>
<sequence>LPDRSITNFNVLSRKFVTQFTTNKVSPPTIADLLDVHQGSDETLKEYLTRFNQEAAKIPDIDEKARCSIKERLKVGTIW</sequence>
<dbReference type="Gramene" id="C.cajan_37697.t">
    <property type="protein sequence ID" value="C.cajan_37697.t.cds1"/>
    <property type="gene ID" value="C.cajan_37697"/>
</dbReference>
<proteinExistence type="predicted"/>
<accession>A0A151R5U5</accession>
<reference evidence="2" key="1">
    <citation type="journal article" date="2012" name="Nat. Biotechnol.">
        <title>Draft genome sequence of pigeonpea (Cajanus cajan), an orphan legume crop of resource-poor farmers.</title>
        <authorList>
            <person name="Varshney R.K."/>
            <person name="Chen W."/>
            <person name="Li Y."/>
            <person name="Bharti A.K."/>
            <person name="Saxena R.K."/>
            <person name="Schlueter J.A."/>
            <person name="Donoghue M.T."/>
            <person name="Azam S."/>
            <person name="Fan G."/>
            <person name="Whaley A.M."/>
            <person name="Farmer A.D."/>
            <person name="Sheridan J."/>
            <person name="Iwata A."/>
            <person name="Tuteja R."/>
            <person name="Penmetsa R.V."/>
            <person name="Wu W."/>
            <person name="Upadhyaya H.D."/>
            <person name="Yang S.P."/>
            <person name="Shah T."/>
            <person name="Saxena K.B."/>
            <person name="Michael T."/>
            <person name="McCombie W.R."/>
            <person name="Yang B."/>
            <person name="Zhang G."/>
            <person name="Yang H."/>
            <person name="Wang J."/>
            <person name="Spillane C."/>
            <person name="Cook D.R."/>
            <person name="May G.D."/>
            <person name="Xu X."/>
            <person name="Jackson S.A."/>
        </authorList>
    </citation>
    <scope>NUCLEOTIDE SEQUENCE [LARGE SCALE GENOMIC DNA]</scope>
</reference>
<protein>
    <recommendedName>
        <fullName evidence="1">Retrotransposon gag domain-containing protein</fullName>
    </recommendedName>
</protein>
<organism evidence="2 3">
    <name type="scientific">Cajanus cajan</name>
    <name type="common">Pigeon pea</name>
    <name type="synonym">Cajanus indicus</name>
    <dbReference type="NCBI Taxonomy" id="3821"/>
    <lineage>
        <taxon>Eukaryota</taxon>
        <taxon>Viridiplantae</taxon>
        <taxon>Streptophyta</taxon>
        <taxon>Embryophyta</taxon>
        <taxon>Tracheophyta</taxon>
        <taxon>Spermatophyta</taxon>
        <taxon>Magnoliopsida</taxon>
        <taxon>eudicotyledons</taxon>
        <taxon>Gunneridae</taxon>
        <taxon>Pentapetalae</taxon>
        <taxon>rosids</taxon>
        <taxon>fabids</taxon>
        <taxon>Fabales</taxon>
        <taxon>Fabaceae</taxon>
        <taxon>Papilionoideae</taxon>
        <taxon>50 kb inversion clade</taxon>
        <taxon>NPAAA clade</taxon>
        <taxon>indigoferoid/millettioid clade</taxon>
        <taxon>Phaseoleae</taxon>
        <taxon>Cajanus</taxon>
    </lineage>
</organism>
<keyword evidence="3" id="KW-1185">Reference proteome</keyword>
<dbReference type="Proteomes" id="UP000075243">
    <property type="component" value="Unassembled WGS sequence"/>
</dbReference>
<feature type="domain" description="Retrotransposon gag" evidence="1">
    <location>
        <begin position="2"/>
        <end position="66"/>
    </location>
</feature>
<dbReference type="AlphaFoldDB" id="A0A151R5U5"/>